<dbReference type="SMART" id="SM00100">
    <property type="entry name" value="cNMP"/>
    <property type="match status" value="1"/>
</dbReference>
<evidence type="ECO:0000256" key="2">
    <source>
        <dbReference type="ARBA" id="ARBA00023303"/>
    </source>
</evidence>
<keyword evidence="2" id="KW-0407">Ion channel</keyword>
<dbReference type="InterPro" id="IPR014710">
    <property type="entry name" value="RmlC-like_jellyroll"/>
</dbReference>
<proteinExistence type="predicted"/>
<accession>A0AAW1XQV8</accession>
<name>A0AAW1XQV8_RUBAR</name>
<dbReference type="GO" id="GO:0034220">
    <property type="term" value="P:monoatomic ion transmembrane transport"/>
    <property type="evidence" value="ECO:0007669"/>
    <property type="project" value="UniProtKB-KW"/>
</dbReference>
<dbReference type="AlphaFoldDB" id="A0AAW1XQV8"/>
<sequence length="284" mass="32347">MFSYSVTSKSRFEKGEVYGQELLSINFNETRSESTRDVKCESKVEAFALTVDKLKNIAGFLKEVKKAYEELTTTKSNKMNHIEKEEDLDAEVDLKYLFSIRLPVDIEWDIKEHFCMSTLSKVPVLKSVGEDMLHHICLSLEPVILTQNNNVFKPGDEIDQMLIIVNGEIVLIERTIGHGQREQPNVKRVNKGDFFGEKVLMSAFPYTSISNSRPAISHEYVECCTKVEAFALTKESATTFAKGLSRSITIINQKLDSLIQLQSDMFQQQGQRLDKMAEFLDRLG</sequence>
<dbReference type="Gene3D" id="2.60.120.10">
    <property type="entry name" value="Jelly Rolls"/>
    <property type="match status" value="2"/>
</dbReference>
<feature type="domain" description="Cyclic nucleotide-binding" evidence="3">
    <location>
        <begin position="124"/>
        <end position="208"/>
    </location>
</feature>
<dbReference type="PANTHER" id="PTHR45651:SF68">
    <property type="entry name" value="ION TRANSPORT DOMAIN-CONTAINING PROTEIN"/>
    <property type="match status" value="1"/>
</dbReference>
<dbReference type="Proteomes" id="UP001457282">
    <property type="component" value="Unassembled WGS sequence"/>
</dbReference>
<dbReference type="EMBL" id="JBEDUW010000003">
    <property type="protein sequence ID" value="KAK9938711.1"/>
    <property type="molecule type" value="Genomic_DNA"/>
</dbReference>
<reference evidence="4 5" key="1">
    <citation type="journal article" date="2023" name="G3 (Bethesda)">
        <title>A chromosome-length genome assembly and annotation of blackberry (Rubus argutus, cv. 'Hillquist').</title>
        <authorList>
            <person name="Bruna T."/>
            <person name="Aryal R."/>
            <person name="Dudchenko O."/>
            <person name="Sargent D.J."/>
            <person name="Mead D."/>
            <person name="Buti M."/>
            <person name="Cavallini A."/>
            <person name="Hytonen T."/>
            <person name="Andres J."/>
            <person name="Pham M."/>
            <person name="Weisz D."/>
            <person name="Mascagni F."/>
            <person name="Usai G."/>
            <person name="Natali L."/>
            <person name="Bassil N."/>
            <person name="Fernandez G.E."/>
            <person name="Lomsadze A."/>
            <person name="Armour M."/>
            <person name="Olukolu B."/>
            <person name="Poorten T."/>
            <person name="Britton C."/>
            <person name="Davik J."/>
            <person name="Ashrafi H."/>
            <person name="Aiden E.L."/>
            <person name="Borodovsky M."/>
            <person name="Worthington M."/>
        </authorList>
    </citation>
    <scope>NUCLEOTIDE SEQUENCE [LARGE SCALE GENOMIC DNA]</scope>
    <source>
        <strain evidence="4">PI 553951</strain>
    </source>
</reference>
<keyword evidence="1" id="KW-1071">Ligand-gated ion channel</keyword>
<organism evidence="4 5">
    <name type="scientific">Rubus argutus</name>
    <name type="common">Southern blackberry</name>
    <dbReference type="NCBI Taxonomy" id="59490"/>
    <lineage>
        <taxon>Eukaryota</taxon>
        <taxon>Viridiplantae</taxon>
        <taxon>Streptophyta</taxon>
        <taxon>Embryophyta</taxon>
        <taxon>Tracheophyta</taxon>
        <taxon>Spermatophyta</taxon>
        <taxon>Magnoliopsida</taxon>
        <taxon>eudicotyledons</taxon>
        <taxon>Gunneridae</taxon>
        <taxon>Pentapetalae</taxon>
        <taxon>rosids</taxon>
        <taxon>fabids</taxon>
        <taxon>Rosales</taxon>
        <taxon>Rosaceae</taxon>
        <taxon>Rosoideae</taxon>
        <taxon>Rosoideae incertae sedis</taxon>
        <taxon>Rubus</taxon>
    </lineage>
</organism>
<dbReference type="InterPro" id="IPR000595">
    <property type="entry name" value="cNMP-bd_dom"/>
</dbReference>
<evidence type="ECO:0000313" key="5">
    <source>
        <dbReference type="Proteomes" id="UP001457282"/>
    </source>
</evidence>
<dbReference type="PANTHER" id="PTHR45651">
    <property type="entry name" value="CYCLIC NUCLEOTIDE-GATED ION CHANNEL 15-RELATED-RELATED"/>
    <property type="match status" value="1"/>
</dbReference>
<evidence type="ECO:0000313" key="4">
    <source>
        <dbReference type="EMBL" id="KAK9938711.1"/>
    </source>
</evidence>
<protein>
    <recommendedName>
        <fullName evidence="3">Cyclic nucleotide-binding domain-containing protein</fullName>
    </recommendedName>
</protein>
<dbReference type="InterPro" id="IPR018490">
    <property type="entry name" value="cNMP-bd_dom_sf"/>
</dbReference>
<dbReference type="SUPFAM" id="SSF51206">
    <property type="entry name" value="cAMP-binding domain-like"/>
    <property type="match status" value="1"/>
</dbReference>
<dbReference type="PROSITE" id="PS50042">
    <property type="entry name" value="CNMP_BINDING_3"/>
    <property type="match status" value="1"/>
</dbReference>
<gene>
    <name evidence="4" type="ORF">M0R45_015433</name>
</gene>
<keyword evidence="5" id="KW-1185">Reference proteome</keyword>
<evidence type="ECO:0000259" key="3">
    <source>
        <dbReference type="PROSITE" id="PS50042"/>
    </source>
</evidence>
<dbReference type="GO" id="GO:0016020">
    <property type="term" value="C:membrane"/>
    <property type="evidence" value="ECO:0007669"/>
    <property type="project" value="UniProtKB-SubCell"/>
</dbReference>
<keyword evidence="1" id="KW-0813">Transport</keyword>
<comment type="caution">
    <text evidence="4">The sequence shown here is derived from an EMBL/GenBank/DDBJ whole genome shotgun (WGS) entry which is preliminary data.</text>
</comment>
<evidence type="ECO:0000256" key="1">
    <source>
        <dbReference type="ARBA" id="ARBA00023286"/>
    </source>
</evidence>
<keyword evidence="1" id="KW-0406">Ion transport</keyword>
<dbReference type="CDD" id="cd00038">
    <property type="entry name" value="CAP_ED"/>
    <property type="match status" value="1"/>
</dbReference>